<evidence type="ECO:0000313" key="3">
    <source>
        <dbReference type="Proteomes" id="UP000030672"/>
    </source>
</evidence>
<dbReference type="EMBL" id="KL584829">
    <property type="protein sequence ID" value="KEQ64439.1"/>
    <property type="molecule type" value="Genomic_DNA"/>
</dbReference>
<accession>A0A074VYS9</accession>
<proteinExistence type="predicted"/>
<organism evidence="2 3">
    <name type="scientific">Aureobasidium melanogenum (strain CBS 110374)</name>
    <name type="common">Aureobasidium pullulans var. melanogenum</name>
    <dbReference type="NCBI Taxonomy" id="1043003"/>
    <lineage>
        <taxon>Eukaryota</taxon>
        <taxon>Fungi</taxon>
        <taxon>Dikarya</taxon>
        <taxon>Ascomycota</taxon>
        <taxon>Pezizomycotina</taxon>
        <taxon>Dothideomycetes</taxon>
        <taxon>Dothideomycetidae</taxon>
        <taxon>Dothideales</taxon>
        <taxon>Saccotheciaceae</taxon>
        <taxon>Aureobasidium</taxon>
    </lineage>
</organism>
<reference evidence="2 3" key="1">
    <citation type="journal article" date="2014" name="BMC Genomics">
        <title>Genome sequencing of four Aureobasidium pullulans varieties: biotechnological potential, stress tolerance, and description of new species.</title>
        <authorList>
            <person name="Gostin Ar C."/>
            <person name="Ohm R.A."/>
            <person name="Kogej T."/>
            <person name="Sonjak S."/>
            <person name="Turk M."/>
            <person name="Zajc J."/>
            <person name="Zalar P."/>
            <person name="Grube M."/>
            <person name="Sun H."/>
            <person name="Han J."/>
            <person name="Sharma A."/>
            <person name="Chiniquy J."/>
            <person name="Ngan C.Y."/>
            <person name="Lipzen A."/>
            <person name="Barry K."/>
            <person name="Grigoriev I.V."/>
            <person name="Gunde-Cimerman N."/>
        </authorList>
    </citation>
    <scope>NUCLEOTIDE SEQUENCE [LARGE SCALE GENOMIC DNA]</scope>
    <source>
        <strain evidence="2 3">CBS 110374</strain>
    </source>
</reference>
<sequence>MSTQAPYATDVVDAAALDHEVFQQELLQAINSADPMSVNWRNLSVLLKARINLPHPIILAKWVERFTTQLRWSPYDSVPFVPERFPGVKLISAHHTYPQRDTVMLMLSVPGAVWESLQHSSASDSITILEHVGEENVVGDLQMTYLLTRAARRVNEGPISIDQFMDDLKRVCLAMNDGYGDRVVRNFVFPRVKFTVKMTKENHEDSREPTGLPWNDIRLQTKSMSRSGLKFLGESPCEGGSETTFVIAKDYWPYLEAISHTYCFAGYVEKREYREISPNRHFRPSPEPTQAIADTQSPQRATKARSL</sequence>
<dbReference type="GeneID" id="63921297"/>
<keyword evidence="3" id="KW-1185">Reference proteome</keyword>
<evidence type="ECO:0000256" key="1">
    <source>
        <dbReference type="SAM" id="MobiDB-lite"/>
    </source>
</evidence>
<dbReference type="AlphaFoldDB" id="A0A074VYS9"/>
<dbReference type="Proteomes" id="UP000030672">
    <property type="component" value="Unassembled WGS sequence"/>
</dbReference>
<dbReference type="RefSeq" id="XP_040881462.1">
    <property type="nucleotide sequence ID" value="XM_041027924.1"/>
</dbReference>
<dbReference type="HOGENOM" id="CLU_868727_0_0_1"/>
<evidence type="ECO:0000313" key="2">
    <source>
        <dbReference type="EMBL" id="KEQ64439.1"/>
    </source>
</evidence>
<name>A0A074VYS9_AURM1</name>
<feature type="region of interest" description="Disordered" evidence="1">
    <location>
        <begin position="278"/>
        <end position="307"/>
    </location>
</feature>
<gene>
    <name evidence="2" type="ORF">M437DRAFT_83373</name>
</gene>
<protein>
    <submittedName>
        <fullName evidence="2">Uncharacterized protein</fullName>
    </submittedName>
</protein>